<keyword evidence="2" id="KW-1003">Cell membrane</keyword>
<comment type="caution">
    <text evidence="8">The sequence shown here is derived from an EMBL/GenBank/DDBJ whole genome shotgun (WGS) entry which is preliminary data.</text>
</comment>
<dbReference type="EMBL" id="MFKH01000007">
    <property type="protein sequence ID" value="OGG37587.1"/>
    <property type="molecule type" value="Genomic_DNA"/>
</dbReference>
<dbReference type="STRING" id="1798468.A2110_00175"/>
<accession>A0A1F6BM24</accession>
<dbReference type="Pfam" id="PF03772">
    <property type="entry name" value="Competence"/>
    <property type="match status" value="1"/>
</dbReference>
<feature type="transmembrane region" description="Helical" evidence="6">
    <location>
        <begin position="12"/>
        <end position="42"/>
    </location>
</feature>
<feature type="transmembrane region" description="Helical" evidence="6">
    <location>
        <begin position="276"/>
        <end position="304"/>
    </location>
</feature>
<reference evidence="8 9" key="1">
    <citation type="journal article" date="2016" name="Nat. Commun.">
        <title>Thousands of microbial genomes shed light on interconnected biogeochemical processes in an aquifer system.</title>
        <authorList>
            <person name="Anantharaman K."/>
            <person name="Brown C.T."/>
            <person name="Hug L.A."/>
            <person name="Sharon I."/>
            <person name="Castelle C.J."/>
            <person name="Probst A.J."/>
            <person name="Thomas B.C."/>
            <person name="Singh A."/>
            <person name="Wilkins M.J."/>
            <person name="Karaoz U."/>
            <person name="Brodie E.L."/>
            <person name="Williams K.H."/>
            <person name="Hubbard S.S."/>
            <person name="Banfield J.F."/>
        </authorList>
    </citation>
    <scope>NUCLEOTIDE SEQUENCE [LARGE SCALE GENOMIC DNA]</scope>
</reference>
<keyword evidence="5 6" id="KW-0472">Membrane</keyword>
<protein>
    <recommendedName>
        <fullName evidence="7">ComEC/Rec2-related protein domain-containing protein</fullName>
    </recommendedName>
</protein>
<feature type="transmembrane region" description="Helical" evidence="6">
    <location>
        <begin position="330"/>
        <end position="350"/>
    </location>
</feature>
<dbReference type="InterPro" id="IPR004477">
    <property type="entry name" value="ComEC_N"/>
</dbReference>
<evidence type="ECO:0000256" key="1">
    <source>
        <dbReference type="ARBA" id="ARBA00004651"/>
    </source>
</evidence>
<feature type="transmembrane region" description="Helical" evidence="6">
    <location>
        <begin position="371"/>
        <end position="397"/>
    </location>
</feature>
<evidence type="ECO:0000256" key="3">
    <source>
        <dbReference type="ARBA" id="ARBA00022692"/>
    </source>
</evidence>
<proteinExistence type="predicted"/>
<sequence length="451" mass="48053">MHPAVAFRLGCIAFLFGVGAASIGIGAGWILIAAFPAVAILIALHFSRRHKLLARKPESSRKFLVFAVIVSIAALGALYDTWHTARYKNTAPPRYEALDMRGLIISNPYVAGGRQEFVVQGKAPGHRYLVRGRMYPKVSYGDEVLIRGTVTYPETLGRRGNLMRRGVHGTLSFPAVQITARGARVGVRGRLYAVRNAFRDALIRILPSDEAALVNGVTLGGYGGLGADLVNAMRRSGTMHLVALSGYNVAIVASLVMTACLALFGRRTALAISIGIIALFVLMTGAEASVVRAAVMGFIGAAALNVGRTRDQSTAIAATAALMVLANPKMLVFDAGFQLSFLALLGIVYVRPLVKRLSKFKNKGFLSWKENLLTTVSAQLAVAPLLIAQFGAVPLAAVPANLAVLWLIPGIMLMGFITAFVGIVAYPLALPLGFLLHAPLAYVIATIQFFG</sequence>
<dbReference type="GO" id="GO:0005886">
    <property type="term" value="C:plasma membrane"/>
    <property type="evidence" value="ECO:0007669"/>
    <property type="project" value="UniProtKB-SubCell"/>
</dbReference>
<evidence type="ECO:0000256" key="4">
    <source>
        <dbReference type="ARBA" id="ARBA00022989"/>
    </source>
</evidence>
<gene>
    <name evidence="8" type="ORF">A2110_00175</name>
</gene>
<feature type="transmembrane region" description="Helical" evidence="6">
    <location>
        <begin position="432"/>
        <end position="450"/>
    </location>
</feature>
<dbReference type="Proteomes" id="UP000176273">
    <property type="component" value="Unassembled WGS sequence"/>
</dbReference>
<feature type="transmembrane region" description="Helical" evidence="6">
    <location>
        <begin position="63"/>
        <end position="82"/>
    </location>
</feature>
<evidence type="ECO:0000256" key="5">
    <source>
        <dbReference type="ARBA" id="ARBA00023136"/>
    </source>
</evidence>
<evidence type="ECO:0000313" key="8">
    <source>
        <dbReference type="EMBL" id="OGG37587.1"/>
    </source>
</evidence>
<dbReference type="AlphaFoldDB" id="A0A1F6BM24"/>
<evidence type="ECO:0000313" key="9">
    <source>
        <dbReference type="Proteomes" id="UP000176273"/>
    </source>
</evidence>
<evidence type="ECO:0000256" key="2">
    <source>
        <dbReference type="ARBA" id="ARBA00022475"/>
    </source>
</evidence>
<feature type="transmembrane region" description="Helical" evidence="6">
    <location>
        <begin position="403"/>
        <end position="425"/>
    </location>
</feature>
<keyword evidence="3 6" id="KW-0812">Transmembrane</keyword>
<feature type="domain" description="ComEC/Rec2-related protein" evidence="7">
    <location>
        <begin position="219"/>
        <end position="450"/>
    </location>
</feature>
<dbReference type="NCBIfam" id="TIGR00360">
    <property type="entry name" value="ComEC_N-term"/>
    <property type="match status" value="1"/>
</dbReference>
<dbReference type="PANTHER" id="PTHR30619:SF7">
    <property type="entry name" value="BETA-LACTAMASE DOMAIN PROTEIN"/>
    <property type="match status" value="1"/>
</dbReference>
<organism evidence="8 9">
    <name type="scientific">Candidatus Jorgensenbacteria bacterium GWA1_54_12</name>
    <dbReference type="NCBI Taxonomy" id="1798468"/>
    <lineage>
        <taxon>Bacteria</taxon>
        <taxon>Candidatus Joergenseniibacteriota</taxon>
    </lineage>
</organism>
<keyword evidence="4 6" id="KW-1133">Transmembrane helix</keyword>
<dbReference type="PANTHER" id="PTHR30619">
    <property type="entry name" value="DNA INTERNALIZATION/COMPETENCE PROTEIN COMEC/REC2"/>
    <property type="match status" value="1"/>
</dbReference>
<evidence type="ECO:0000256" key="6">
    <source>
        <dbReference type="SAM" id="Phobius"/>
    </source>
</evidence>
<evidence type="ECO:0000259" key="7">
    <source>
        <dbReference type="Pfam" id="PF03772"/>
    </source>
</evidence>
<dbReference type="InterPro" id="IPR052159">
    <property type="entry name" value="Competence_DNA_uptake"/>
</dbReference>
<feature type="transmembrane region" description="Helical" evidence="6">
    <location>
        <begin position="241"/>
        <end position="264"/>
    </location>
</feature>
<comment type="subcellular location">
    <subcellularLocation>
        <location evidence="1">Cell membrane</location>
        <topology evidence="1">Multi-pass membrane protein</topology>
    </subcellularLocation>
</comment>
<name>A0A1F6BM24_9BACT</name>